<dbReference type="EMBL" id="QLLQ01000001">
    <property type="protein sequence ID" value="RAJ28004.1"/>
    <property type="molecule type" value="Genomic_DNA"/>
</dbReference>
<comment type="caution">
    <text evidence="1">The sequence shown here is derived from an EMBL/GenBank/DDBJ whole genome shotgun (WGS) entry which is preliminary data.</text>
</comment>
<protein>
    <submittedName>
        <fullName evidence="1">Uncharacterized protein</fullName>
    </submittedName>
</protein>
<reference evidence="1 2" key="1">
    <citation type="submission" date="2018-06" db="EMBL/GenBank/DDBJ databases">
        <title>Genomic Encyclopedia of Archaeal and Bacterial Type Strains, Phase II (KMG-II): from individual species to whole genera.</title>
        <authorList>
            <person name="Goeker M."/>
        </authorList>
    </citation>
    <scope>NUCLEOTIDE SEQUENCE [LARGE SCALE GENOMIC DNA]</scope>
    <source>
        <strain evidence="1 2">DSM 12408</strain>
    </source>
</reference>
<proteinExistence type="predicted"/>
<keyword evidence="2" id="KW-1185">Reference proteome</keyword>
<organism evidence="1 2">
    <name type="scientific">Gelidibacter algens</name>
    <dbReference type="NCBI Taxonomy" id="49280"/>
    <lineage>
        <taxon>Bacteria</taxon>
        <taxon>Pseudomonadati</taxon>
        <taxon>Bacteroidota</taxon>
        <taxon>Flavobacteriia</taxon>
        <taxon>Flavobacteriales</taxon>
        <taxon>Flavobacteriaceae</taxon>
        <taxon>Gelidibacter</taxon>
    </lineage>
</organism>
<dbReference type="AlphaFoldDB" id="A0A327SJC3"/>
<gene>
    <name evidence="1" type="ORF">LX77_00579</name>
</gene>
<name>A0A327SJC3_9FLAO</name>
<sequence>MGLISCGNGSKSTKYEVQITKTEDALKMEEAQSAALEELRLQKSMFS</sequence>
<accession>A0A327SJC3</accession>
<dbReference type="Proteomes" id="UP000248987">
    <property type="component" value="Unassembled WGS sequence"/>
</dbReference>
<evidence type="ECO:0000313" key="1">
    <source>
        <dbReference type="EMBL" id="RAJ28004.1"/>
    </source>
</evidence>
<evidence type="ECO:0000313" key="2">
    <source>
        <dbReference type="Proteomes" id="UP000248987"/>
    </source>
</evidence>